<dbReference type="InterPro" id="IPR000182">
    <property type="entry name" value="GNAT_dom"/>
</dbReference>
<dbReference type="PANTHER" id="PTHR43877">
    <property type="entry name" value="AMINOALKYLPHOSPHONATE N-ACETYLTRANSFERASE-RELATED-RELATED"/>
    <property type="match status" value="1"/>
</dbReference>
<gene>
    <name evidence="4" type="ORF">ACFOZ4_28660</name>
</gene>
<dbReference type="SUPFAM" id="SSF55729">
    <property type="entry name" value="Acyl-CoA N-acyltransferases (Nat)"/>
    <property type="match status" value="1"/>
</dbReference>
<dbReference type="RefSeq" id="WP_253761251.1">
    <property type="nucleotide sequence ID" value="NZ_JAMZDZ010000001.1"/>
</dbReference>
<dbReference type="GO" id="GO:0016746">
    <property type="term" value="F:acyltransferase activity"/>
    <property type="evidence" value="ECO:0007669"/>
    <property type="project" value="UniProtKB-KW"/>
</dbReference>
<name>A0ABV8LW16_9ACTN</name>
<evidence type="ECO:0000313" key="4">
    <source>
        <dbReference type="EMBL" id="MFC4134601.1"/>
    </source>
</evidence>
<dbReference type="PROSITE" id="PS51186">
    <property type="entry name" value="GNAT"/>
    <property type="match status" value="1"/>
</dbReference>
<accession>A0ABV8LW16</accession>
<evidence type="ECO:0000256" key="1">
    <source>
        <dbReference type="ARBA" id="ARBA00022679"/>
    </source>
</evidence>
<dbReference type="EMBL" id="JBHSAY010000015">
    <property type="protein sequence ID" value="MFC4134601.1"/>
    <property type="molecule type" value="Genomic_DNA"/>
</dbReference>
<keyword evidence="1 4" id="KW-0808">Transferase</keyword>
<comment type="caution">
    <text evidence="4">The sequence shown here is derived from an EMBL/GenBank/DDBJ whole genome shotgun (WGS) entry which is preliminary data.</text>
</comment>
<dbReference type="Pfam" id="PF00583">
    <property type="entry name" value="Acetyltransf_1"/>
    <property type="match status" value="1"/>
</dbReference>
<keyword evidence="2 4" id="KW-0012">Acyltransferase</keyword>
<proteinExistence type="predicted"/>
<dbReference type="InterPro" id="IPR016181">
    <property type="entry name" value="Acyl_CoA_acyltransferase"/>
</dbReference>
<feature type="domain" description="N-acetyltransferase" evidence="3">
    <location>
        <begin position="7"/>
        <end position="157"/>
    </location>
</feature>
<sequence length="157" mass="17319">MPTDPAAPVRRARVADAAVVAVLLDDFNREFDTYTPGAEWLTERLTRLLPGDDLAVFLIGEPAAGLAVLSFRPSVWTPGPAVVLDELYVRPEQRNQRLGHALLEAACALAAQRGAESLEVNVDGIDVDARRFYEAHGFSNTEPGETEPMYFYYRELA</sequence>
<dbReference type="Gene3D" id="3.40.630.30">
    <property type="match status" value="1"/>
</dbReference>
<evidence type="ECO:0000259" key="3">
    <source>
        <dbReference type="PROSITE" id="PS51186"/>
    </source>
</evidence>
<organism evidence="4 5">
    <name type="scientific">Hamadaea flava</name>
    <dbReference type="NCBI Taxonomy" id="1742688"/>
    <lineage>
        <taxon>Bacteria</taxon>
        <taxon>Bacillati</taxon>
        <taxon>Actinomycetota</taxon>
        <taxon>Actinomycetes</taxon>
        <taxon>Micromonosporales</taxon>
        <taxon>Micromonosporaceae</taxon>
        <taxon>Hamadaea</taxon>
    </lineage>
</organism>
<dbReference type="InterPro" id="IPR050832">
    <property type="entry name" value="Bact_Acetyltransf"/>
</dbReference>
<reference evidence="5" key="1">
    <citation type="journal article" date="2019" name="Int. J. Syst. Evol. Microbiol.">
        <title>The Global Catalogue of Microorganisms (GCM) 10K type strain sequencing project: providing services to taxonomists for standard genome sequencing and annotation.</title>
        <authorList>
            <consortium name="The Broad Institute Genomics Platform"/>
            <consortium name="The Broad Institute Genome Sequencing Center for Infectious Disease"/>
            <person name="Wu L."/>
            <person name="Ma J."/>
        </authorList>
    </citation>
    <scope>NUCLEOTIDE SEQUENCE [LARGE SCALE GENOMIC DNA]</scope>
    <source>
        <strain evidence="5">CGMCC 4.7289</strain>
    </source>
</reference>
<dbReference type="Proteomes" id="UP001595816">
    <property type="component" value="Unassembled WGS sequence"/>
</dbReference>
<evidence type="ECO:0000256" key="2">
    <source>
        <dbReference type="ARBA" id="ARBA00023315"/>
    </source>
</evidence>
<dbReference type="EC" id="2.3.1.-" evidence="4"/>
<keyword evidence="5" id="KW-1185">Reference proteome</keyword>
<evidence type="ECO:0000313" key="5">
    <source>
        <dbReference type="Proteomes" id="UP001595816"/>
    </source>
</evidence>
<protein>
    <submittedName>
        <fullName evidence="4">GNAT family N-acetyltransferase</fullName>
        <ecNumber evidence="4">2.3.1.-</ecNumber>
    </submittedName>
</protein>